<dbReference type="SUPFAM" id="SSF52402">
    <property type="entry name" value="Adenine nucleotide alpha hydrolases-like"/>
    <property type="match status" value="2"/>
</dbReference>
<dbReference type="Gene3D" id="3.40.50.12370">
    <property type="match status" value="1"/>
</dbReference>
<keyword evidence="2" id="KW-1185">Reference proteome</keyword>
<name>A0A6N8JCK2_9BACT</name>
<accession>A0A6N8JCK2</accession>
<dbReference type="AlphaFoldDB" id="A0A6N8JCK2"/>
<sequence length="279" mass="31929">MKKIIAAFDGLKFSQSTIEYAVQLGLQNEAHIVGVFLEDETYSSRSVYQLYNEKEDSYLTLKQLAEQDLNERDQSVAKFESACQQAGLNYTIHRDKGIALSELVHESIFADLLIIDANETLNRYTEAPPTHFISELLTQVQCPVLLVPKHYTTVRKVNLLYDGTPVSIYAIKMFSYLLPVLNDLPTEVITVKSNEADLHLPDNKLMKEFMRRHNDQAAYTVLKGQPEIEIPDHLRKQGTEILIVLGAYQRSFVSRLFRPSMADILVQELQWPLFIAHNK</sequence>
<evidence type="ECO:0000313" key="1">
    <source>
        <dbReference type="EMBL" id="MVT43025.1"/>
    </source>
</evidence>
<comment type="caution">
    <text evidence="1">The sequence shown here is derived from an EMBL/GenBank/DDBJ whole genome shotgun (WGS) entry which is preliminary data.</text>
</comment>
<evidence type="ECO:0000313" key="2">
    <source>
        <dbReference type="Proteomes" id="UP000468388"/>
    </source>
</evidence>
<dbReference type="RefSeq" id="WP_157301634.1">
    <property type="nucleotide sequence ID" value="NZ_BAAAZB010000004.1"/>
</dbReference>
<gene>
    <name evidence="1" type="ORF">GO495_20680</name>
</gene>
<proteinExistence type="predicted"/>
<dbReference type="EMBL" id="WRXO01000006">
    <property type="protein sequence ID" value="MVT43025.1"/>
    <property type="molecule type" value="Genomic_DNA"/>
</dbReference>
<dbReference type="Proteomes" id="UP000468388">
    <property type="component" value="Unassembled WGS sequence"/>
</dbReference>
<protein>
    <submittedName>
        <fullName evidence="1">Universal stress protein</fullName>
    </submittedName>
</protein>
<organism evidence="1 2">
    <name type="scientific">Chitinophaga oryziterrae</name>
    <dbReference type="NCBI Taxonomy" id="1031224"/>
    <lineage>
        <taxon>Bacteria</taxon>
        <taxon>Pseudomonadati</taxon>
        <taxon>Bacteroidota</taxon>
        <taxon>Chitinophagia</taxon>
        <taxon>Chitinophagales</taxon>
        <taxon>Chitinophagaceae</taxon>
        <taxon>Chitinophaga</taxon>
    </lineage>
</organism>
<dbReference type="CDD" id="cd00293">
    <property type="entry name" value="USP-like"/>
    <property type="match status" value="1"/>
</dbReference>
<reference evidence="1 2" key="1">
    <citation type="submission" date="2019-12" db="EMBL/GenBank/DDBJ databases">
        <title>The draft genomic sequence of strain Chitinophaga oryziterrae JCM 16595.</title>
        <authorList>
            <person name="Zhang X."/>
        </authorList>
    </citation>
    <scope>NUCLEOTIDE SEQUENCE [LARGE SCALE GENOMIC DNA]</scope>
    <source>
        <strain evidence="1 2">JCM 16595</strain>
    </source>
</reference>
<dbReference type="OrthoDB" id="641005at2"/>